<feature type="non-terminal residue" evidence="1">
    <location>
        <position position="357"/>
    </location>
</feature>
<dbReference type="Proteomes" id="UP001140087">
    <property type="component" value="Unassembled WGS sequence"/>
</dbReference>
<evidence type="ECO:0000313" key="2">
    <source>
        <dbReference type="Proteomes" id="UP001140087"/>
    </source>
</evidence>
<keyword evidence="2" id="KW-1185">Reference proteome</keyword>
<reference evidence="1" key="1">
    <citation type="submission" date="2022-07" db="EMBL/GenBank/DDBJ databases">
        <title>Phylogenomic reconstructions and comparative analyses of Kickxellomycotina fungi.</title>
        <authorList>
            <person name="Reynolds N.K."/>
            <person name="Stajich J.E."/>
            <person name="Barry K."/>
            <person name="Grigoriev I.V."/>
            <person name="Crous P."/>
            <person name="Smith M.E."/>
        </authorList>
    </citation>
    <scope>NUCLEOTIDE SEQUENCE</scope>
    <source>
        <strain evidence="1">BCRC 34780</strain>
    </source>
</reference>
<accession>A0ACC1KPM0</accession>
<organism evidence="1 2">
    <name type="scientific">Coemansia helicoidea</name>
    <dbReference type="NCBI Taxonomy" id="1286919"/>
    <lineage>
        <taxon>Eukaryota</taxon>
        <taxon>Fungi</taxon>
        <taxon>Fungi incertae sedis</taxon>
        <taxon>Zoopagomycota</taxon>
        <taxon>Kickxellomycotina</taxon>
        <taxon>Kickxellomycetes</taxon>
        <taxon>Kickxellales</taxon>
        <taxon>Kickxellaceae</taxon>
        <taxon>Coemansia</taxon>
    </lineage>
</organism>
<gene>
    <name evidence="1" type="ORF">H4R21_006128</name>
</gene>
<proteinExistence type="predicted"/>
<evidence type="ECO:0000313" key="1">
    <source>
        <dbReference type="EMBL" id="KAJ2792750.1"/>
    </source>
</evidence>
<dbReference type="EMBL" id="JANBUN010003108">
    <property type="protein sequence ID" value="KAJ2792750.1"/>
    <property type="molecule type" value="Genomic_DNA"/>
</dbReference>
<name>A0ACC1KPM0_9FUNG</name>
<comment type="caution">
    <text evidence="1">The sequence shown here is derived from an EMBL/GenBank/DDBJ whole genome shotgun (WGS) entry which is preliminary data.</text>
</comment>
<protein>
    <submittedName>
        <fullName evidence="1">Uncharacterized protein</fullName>
    </submittedName>
</protein>
<sequence length="357" mass="37841">MDDSAPARDPPALPSRPRPALPLSPLPPLPQRPRPVVHSSSTAHEPPQLSPTQASLLSAPPLPTRRRPAAVYPRDHITTPPPVVHVEHATRATPPVRSAGHRRGAASLPTNMPLASALIAAVATPPAQSLLAAKDQASGGSGRRGSSGSKSAVSARGPDSRDTLASNTATPPPGIRDAATRDAHANLSCNRFSDNVLNFRDLGVSVINAERQMGSSHASANGAGPMAGVVFRSAELGSAGERDVKTLLSKYGIRTIIDLRSELEARANDILAKHYPATMQPTADESSEKLLRLRAAQLRSTIVEVAAHDYEAATRPWERLGESSASWSRRNSLRYSRSIGNTRGDPVARAMAHLYDP</sequence>